<proteinExistence type="inferred from homology"/>
<reference evidence="17 18" key="1">
    <citation type="journal article" date="2011" name="Stand. Genomic Sci.">
        <title>Complete genome sequence of the acetate-degrading sulfate reducer Desulfobacca acetoxidans type strain (ASRB2).</title>
        <authorList>
            <person name="Goker M."/>
            <person name="Teshima H."/>
            <person name="Lapidus A."/>
            <person name="Nolan M."/>
            <person name="Lucas S."/>
            <person name="Hammon N."/>
            <person name="Deshpande S."/>
            <person name="Cheng J.F."/>
            <person name="Tapia R."/>
            <person name="Han C."/>
            <person name="Goodwin L."/>
            <person name="Pitluck S."/>
            <person name="Huntemann M."/>
            <person name="Liolios K."/>
            <person name="Ivanova N."/>
            <person name="Pagani I."/>
            <person name="Mavromatis K."/>
            <person name="Ovchinikova G."/>
            <person name="Pati A."/>
            <person name="Chen A."/>
            <person name="Palaniappan K."/>
            <person name="Land M."/>
            <person name="Hauser L."/>
            <person name="Brambilla E.M."/>
            <person name="Rohde M."/>
            <person name="Spring S."/>
            <person name="Detter J.C."/>
            <person name="Woyke T."/>
            <person name="Bristow J."/>
            <person name="Eisen J.A."/>
            <person name="Markowitz V."/>
            <person name="Hugenholtz P."/>
            <person name="Kyrpides N.C."/>
            <person name="Klenk H.P."/>
        </authorList>
    </citation>
    <scope>NUCLEOTIDE SEQUENCE [LARGE SCALE GENOMIC DNA]</scope>
    <source>
        <strain evidence="18">ATCC 700848 / DSM 11109 / ASRB2</strain>
    </source>
</reference>
<dbReference type="Pfam" id="PF01326">
    <property type="entry name" value="PPDK_N"/>
    <property type="match status" value="1"/>
</dbReference>
<dbReference type="SUPFAM" id="SSF52009">
    <property type="entry name" value="Phosphohistidine domain"/>
    <property type="match status" value="1"/>
</dbReference>
<comment type="pathway">
    <text evidence="3">Carbohydrate biosynthesis; gluconeogenesis.</text>
</comment>
<dbReference type="Proteomes" id="UP000000483">
    <property type="component" value="Chromosome"/>
</dbReference>
<evidence type="ECO:0000256" key="14">
    <source>
        <dbReference type="ARBA" id="ARBA00047700"/>
    </source>
</evidence>
<dbReference type="GO" id="GO:0046872">
    <property type="term" value="F:metal ion binding"/>
    <property type="evidence" value="ECO:0007669"/>
    <property type="project" value="UniProtKB-KW"/>
</dbReference>
<dbReference type="STRING" id="880072.Desac_1774"/>
<dbReference type="GO" id="GO:0005524">
    <property type="term" value="F:ATP binding"/>
    <property type="evidence" value="ECO:0007669"/>
    <property type="project" value="UniProtKB-KW"/>
</dbReference>
<dbReference type="GO" id="GO:0006094">
    <property type="term" value="P:gluconeogenesis"/>
    <property type="evidence" value="ECO:0007669"/>
    <property type="project" value="UniProtKB-UniPathway"/>
</dbReference>
<evidence type="ECO:0000256" key="13">
    <source>
        <dbReference type="ARBA" id="ARBA00033470"/>
    </source>
</evidence>
<organism evidence="17 18">
    <name type="scientific">Desulfobacca acetoxidans (strain ATCC 700848 / DSM 11109 / ASRB2)</name>
    <dbReference type="NCBI Taxonomy" id="880072"/>
    <lineage>
        <taxon>Bacteria</taxon>
        <taxon>Pseudomonadati</taxon>
        <taxon>Thermodesulfobacteriota</taxon>
        <taxon>Desulfobaccia</taxon>
        <taxon>Desulfobaccales</taxon>
        <taxon>Desulfobaccaceae</taxon>
        <taxon>Desulfobacca</taxon>
    </lineage>
</organism>
<evidence type="ECO:0000259" key="16">
    <source>
        <dbReference type="Pfam" id="PF01326"/>
    </source>
</evidence>
<dbReference type="Gene3D" id="3.50.30.10">
    <property type="entry name" value="Phosphohistidine domain"/>
    <property type="match status" value="1"/>
</dbReference>
<evidence type="ECO:0000256" key="4">
    <source>
        <dbReference type="ARBA" id="ARBA00007837"/>
    </source>
</evidence>
<protein>
    <recommendedName>
        <fullName evidence="6">Phosphoenolpyruvate synthase</fullName>
        <ecNumber evidence="5">2.7.9.2</ecNumber>
    </recommendedName>
    <alternativeName>
        <fullName evidence="13">Pyruvate, water dikinase</fullName>
    </alternativeName>
</protein>
<keyword evidence="11" id="KW-0067">ATP-binding</keyword>
<dbReference type="eggNOG" id="COG3848">
    <property type="taxonomic scope" value="Bacteria"/>
</dbReference>
<evidence type="ECO:0000313" key="17">
    <source>
        <dbReference type="EMBL" id="AEB09614.1"/>
    </source>
</evidence>
<dbReference type="SUPFAM" id="SSF56059">
    <property type="entry name" value="Glutathione synthetase ATP-binding domain-like"/>
    <property type="match status" value="1"/>
</dbReference>
<evidence type="ECO:0000256" key="8">
    <source>
        <dbReference type="ARBA" id="ARBA00022723"/>
    </source>
</evidence>
<comment type="similarity">
    <text evidence="4">Belongs to the PEP-utilizing enzyme family.</text>
</comment>
<comment type="cofactor">
    <cofactor evidence="1">
        <name>Mg(2+)</name>
        <dbReference type="ChEBI" id="CHEBI:18420"/>
    </cofactor>
</comment>
<feature type="domain" description="Pyruvate phosphate dikinase AMP/ATP-binding" evidence="16">
    <location>
        <begin position="131"/>
        <end position="450"/>
    </location>
</feature>
<keyword evidence="10 17" id="KW-0418">Kinase</keyword>
<gene>
    <name evidence="17" type="ordered locus">Desac_1774</name>
</gene>
<keyword evidence="18" id="KW-1185">Reference proteome</keyword>
<evidence type="ECO:0000256" key="5">
    <source>
        <dbReference type="ARBA" id="ARBA00011996"/>
    </source>
</evidence>
<evidence type="ECO:0000256" key="10">
    <source>
        <dbReference type="ARBA" id="ARBA00022777"/>
    </source>
</evidence>
<dbReference type="InterPro" id="IPR006319">
    <property type="entry name" value="PEP_synth"/>
</dbReference>
<comment type="catalytic activity">
    <reaction evidence="14">
        <text>pyruvate + ATP + H2O = phosphoenolpyruvate + AMP + phosphate + 2 H(+)</text>
        <dbReference type="Rhea" id="RHEA:11364"/>
        <dbReference type="ChEBI" id="CHEBI:15361"/>
        <dbReference type="ChEBI" id="CHEBI:15377"/>
        <dbReference type="ChEBI" id="CHEBI:15378"/>
        <dbReference type="ChEBI" id="CHEBI:30616"/>
        <dbReference type="ChEBI" id="CHEBI:43474"/>
        <dbReference type="ChEBI" id="CHEBI:58702"/>
        <dbReference type="ChEBI" id="CHEBI:456215"/>
        <dbReference type="EC" id="2.7.9.2"/>
    </reaction>
</comment>
<accession>F2NHY8</accession>
<evidence type="ECO:0000256" key="7">
    <source>
        <dbReference type="ARBA" id="ARBA00022679"/>
    </source>
</evidence>
<dbReference type="eggNOG" id="COG0574">
    <property type="taxonomic scope" value="Bacteria"/>
</dbReference>
<dbReference type="KEGG" id="dao:Desac_1774"/>
<dbReference type="UniPathway" id="UPA00138"/>
<dbReference type="EC" id="2.7.9.2" evidence="5"/>
<keyword evidence="7 17" id="KW-0808">Transferase</keyword>
<comment type="function">
    <text evidence="2">Catalyzes the phosphorylation of pyruvate to phosphoenolpyruvate.</text>
</comment>
<evidence type="ECO:0000313" key="18">
    <source>
        <dbReference type="Proteomes" id="UP000000483"/>
    </source>
</evidence>
<dbReference type="InterPro" id="IPR036637">
    <property type="entry name" value="Phosphohistidine_dom_sf"/>
</dbReference>
<sequence length="871" mass="96339">MLNIFRWFKGKGKSAPSSGMEAFKKKYESFKNLLDANNDALELMARLESVAEGDFVFDIQFIRSRSSSILAKVGIIVEALNVLGDNRYEAIKGIYEDLQTKISSEVSTALPDEIIPLALPLTQIDRRHLSQVGAKNANLGEMKNRLGLPTPDGFALTHAAYHSVVAENDLTDRIRHLLYTIDPNNLEELTAEGESLKMAFREAVIPTRLREEVTQHYQQLVALLGYAPPLALRSSGIYEDQEFSFAGLFLTRLNVSFQDFFPAYLEVLASQFNPRALVYLCQKRLTHREQAMSVGCLAMVPAAAAGVMFTVDPLSGASDVILIDATWGLGPAVVDGAVTPDRFFLAKKPTLTLIDQHIHDKPILLAGLEGAAGLTTMAVSGDQRTQPALTEEQLLTIGRYGLQLEDHFGEPQDIEFAIDPPGTIVLMQTRPLQVLASQPEEASPAFEQERHPVLIDNGTVACFGVVSGPAFVIGEDQELSEFPEGAILVARHTSVRYGMILHKARGMVIDIGSATSHLAILAREFKIPTLVDAGQATTTLRSGQIITLDATHLRVYEGEIPELLAETAKKTATVSETAIYAKLRRVLRWITPLNLVDPKLSDLTPAACKTLHDITRFAHQMGISEMFKLAEQASQYDIQSVRLKTPIPLNLHIIDLGGGLETGRHARFIPPESITSIPMQAVWRGISHPEISWAGPIPIDVKGLYSVVSRSLTAAPAEHADFWSRTFAIVSRNYVNFSSRLGYHFATIDAYVSDTRNDNYITFRFKGGAADEVRRGRRVRFLGAVLKKLDFEVEVTGDLVVGRLWKYPRELLEEKLDLLGRLMGCARQRDMLMADDAMVDRYAEAFLAGRYRFEGEAGSVPSEKIQERHSS</sequence>
<dbReference type="HOGENOM" id="CLU_011040_0_0_7"/>
<evidence type="ECO:0000256" key="3">
    <source>
        <dbReference type="ARBA" id="ARBA00004742"/>
    </source>
</evidence>
<dbReference type="InterPro" id="IPR002192">
    <property type="entry name" value="PPDK_AMP/ATP-bd"/>
</dbReference>
<evidence type="ECO:0000256" key="1">
    <source>
        <dbReference type="ARBA" id="ARBA00001946"/>
    </source>
</evidence>
<evidence type="ECO:0000256" key="6">
    <source>
        <dbReference type="ARBA" id="ARBA00021623"/>
    </source>
</evidence>
<feature type="domain" description="PEP-utilising enzyme mobile" evidence="15">
    <location>
        <begin position="482"/>
        <end position="551"/>
    </location>
</feature>
<dbReference type="InterPro" id="IPR013815">
    <property type="entry name" value="ATP_grasp_subdomain_1"/>
</dbReference>
<name>F2NHY8_DESAR</name>
<evidence type="ECO:0000256" key="9">
    <source>
        <dbReference type="ARBA" id="ARBA00022741"/>
    </source>
</evidence>
<keyword evidence="9" id="KW-0547">Nucleotide-binding</keyword>
<dbReference type="GO" id="GO:0008986">
    <property type="term" value="F:pyruvate, water dikinase activity"/>
    <property type="evidence" value="ECO:0007669"/>
    <property type="project" value="UniProtKB-EC"/>
</dbReference>
<evidence type="ECO:0000259" key="15">
    <source>
        <dbReference type="Pfam" id="PF00391"/>
    </source>
</evidence>
<dbReference type="Gene3D" id="3.30.1490.20">
    <property type="entry name" value="ATP-grasp fold, A domain"/>
    <property type="match status" value="1"/>
</dbReference>
<reference evidence="18" key="2">
    <citation type="submission" date="2011-03" db="EMBL/GenBank/DDBJ databases">
        <title>The complete genome of Desulfobacca acetoxidans DSM 11109.</title>
        <authorList>
            <consortium name="US DOE Joint Genome Institute (JGI-PGF)"/>
            <person name="Lucas S."/>
            <person name="Copeland A."/>
            <person name="Lapidus A."/>
            <person name="Bruce D."/>
            <person name="Goodwin L."/>
            <person name="Pitluck S."/>
            <person name="Peters L."/>
            <person name="Kyrpides N."/>
            <person name="Mavromatis K."/>
            <person name="Ivanova N."/>
            <person name="Ovchinnikova G."/>
            <person name="Teshima H."/>
            <person name="Detter J.C."/>
            <person name="Han C."/>
            <person name="Land M."/>
            <person name="Hauser L."/>
            <person name="Markowitz V."/>
            <person name="Cheng J.-F."/>
            <person name="Hugenholtz P."/>
            <person name="Woyke T."/>
            <person name="Wu D."/>
            <person name="Spring S."/>
            <person name="Schueler E."/>
            <person name="Brambilla E."/>
            <person name="Klenk H.-P."/>
            <person name="Eisen J.A."/>
        </authorList>
    </citation>
    <scope>NUCLEOTIDE SEQUENCE [LARGE SCALE GENOMIC DNA]</scope>
    <source>
        <strain evidence="18">ATCC 700848 / DSM 11109 / ASRB2</strain>
    </source>
</reference>
<dbReference type="PANTHER" id="PTHR43030:SF1">
    <property type="entry name" value="PHOSPHOENOLPYRUVATE SYNTHASE"/>
    <property type="match status" value="1"/>
</dbReference>
<dbReference type="Gene3D" id="3.30.470.20">
    <property type="entry name" value="ATP-grasp fold, B domain"/>
    <property type="match status" value="1"/>
</dbReference>
<keyword evidence="12" id="KW-0460">Magnesium</keyword>
<evidence type="ECO:0000256" key="2">
    <source>
        <dbReference type="ARBA" id="ARBA00002988"/>
    </source>
</evidence>
<dbReference type="EMBL" id="CP002629">
    <property type="protein sequence ID" value="AEB09614.1"/>
    <property type="molecule type" value="Genomic_DNA"/>
</dbReference>
<dbReference type="AlphaFoldDB" id="F2NHY8"/>
<dbReference type="Pfam" id="PF00391">
    <property type="entry name" value="PEP-utilizers"/>
    <property type="match status" value="1"/>
</dbReference>
<dbReference type="InterPro" id="IPR008279">
    <property type="entry name" value="PEP-util_enz_mobile_dom"/>
</dbReference>
<keyword evidence="8" id="KW-0479">Metal-binding</keyword>
<keyword evidence="17" id="KW-0670">Pyruvate</keyword>
<dbReference type="PANTHER" id="PTHR43030">
    <property type="entry name" value="PHOSPHOENOLPYRUVATE SYNTHASE"/>
    <property type="match status" value="1"/>
</dbReference>
<evidence type="ECO:0000256" key="12">
    <source>
        <dbReference type="ARBA" id="ARBA00022842"/>
    </source>
</evidence>
<evidence type="ECO:0000256" key="11">
    <source>
        <dbReference type="ARBA" id="ARBA00022840"/>
    </source>
</evidence>